<dbReference type="EMBL" id="JASBWS010000003">
    <property type="protein sequence ID" value="KAJ9116642.1"/>
    <property type="molecule type" value="Genomic_DNA"/>
</dbReference>
<comment type="caution">
    <text evidence="1">The sequence shown here is derived from an EMBL/GenBank/DDBJ whole genome shotgun (WGS) entry which is preliminary data.</text>
</comment>
<proteinExistence type="predicted"/>
<organism evidence="1 2">
    <name type="scientific">Naganishia adeliensis</name>
    <dbReference type="NCBI Taxonomy" id="92952"/>
    <lineage>
        <taxon>Eukaryota</taxon>
        <taxon>Fungi</taxon>
        <taxon>Dikarya</taxon>
        <taxon>Basidiomycota</taxon>
        <taxon>Agaricomycotina</taxon>
        <taxon>Tremellomycetes</taxon>
        <taxon>Filobasidiales</taxon>
        <taxon>Filobasidiaceae</taxon>
        <taxon>Naganishia</taxon>
    </lineage>
</organism>
<protein>
    <submittedName>
        <fullName evidence="1">Uncharacterized protein</fullName>
    </submittedName>
</protein>
<name>A0ACC2X1K3_9TREE</name>
<reference evidence="1" key="1">
    <citation type="submission" date="2023-04" db="EMBL/GenBank/DDBJ databases">
        <title>Draft Genome sequencing of Naganishia species isolated from polar environments using Oxford Nanopore Technology.</title>
        <authorList>
            <person name="Leo P."/>
            <person name="Venkateswaran K."/>
        </authorList>
    </citation>
    <scope>NUCLEOTIDE SEQUENCE</scope>
    <source>
        <strain evidence="1">MNA-CCFEE 5262</strain>
    </source>
</reference>
<keyword evidence="2" id="KW-1185">Reference proteome</keyword>
<accession>A0ACC2X1K3</accession>
<sequence length="543" mass="54022">MSSAASSTTLDQSTSVGVSTSVAQDTTGVTTVPGTTVVSSTSQASTTSPSSTAVSTTQSTSASSTAATSTTASSSSVSSQSPTSTSQSITSTTVVTVPPSTSTDPSSTSVVPTEPTSSAVASSSQTSAAAEFTSFTSSSVRVASSTGSGGTVYRTTVVYTYVSSTRTGTSTNRATGLAGKSDPESGGGSNTGAIVGGVVGGLGGLTLLAAAAFFLLKRRRKARATVLDEKMFDPGYGRSNSIDLLGGAGNGMGASPVEASHISPFTGGHNSSSAYAEAAAAAGLGAGAAGAYALHDRGNYGTSAGEGYDNMTMTGAGSSLDDHGSYTHGMQPVNHYAGYTSNAAYPSPAFNRTDYPPDLPNESMRSPRWSGGWGVAAMGGVGADGQPGGYYSQNYAGGPQGYPSPAPMHPQGPSDTGMLAGAPATTAAEAKRREAHSERANASYGAAGPSGVPTSPTAGRTSFSSMSRQGDGQGDGEARRASQGPGALGRPTSDMASSPTEEYQRPDVMVHTDGGSLLDSAPTGQEVELPPTYTSIRPEDQQK</sequence>
<evidence type="ECO:0000313" key="1">
    <source>
        <dbReference type="EMBL" id="KAJ9116642.1"/>
    </source>
</evidence>
<dbReference type="Proteomes" id="UP001230649">
    <property type="component" value="Unassembled WGS sequence"/>
</dbReference>
<evidence type="ECO:0000313" key="2">
    <source>
        <dbReference type="Proteomes" id="UP001230649"/>
    </source>
</evidence>
<gene>
    <name evidence="1" type="ORF">QFC20_000575</name>
</gene>